<organism evidence="4 5">
    <name type="scientific">Ferruginivarius sediminum</name>
    <dbReference type="NCBI Taxonomy" id="2661937"/>
    <lineage>
        <taxon>Bacteria</taxon>
        <taxon>Pseudomonadati</taxon>
        <taxon>Pseudomonadota</taxon>
        <taxon>Alphaproteobacteria</taxon>
        <taxon>Rhodospirillales</taxon>
        <taxon>Rhodospirillaceae</taxon>
        <taxon>Ferruginivarius</taxon>
    </lineage>
</organism>
<dbReference type="GO" id="GO:0006633">
    <property type="term" value="P:fatty acid biosynthetic process"/>
    <property type="evidence" value="ECO:0007669"/>
    <property type="project" value="InterPro"/>
</dbReference>
<reference evidence="4 5" key="1">
    <citation type="submission" date="2018-07" db="EMBL/GenBank/DDBJ databases">
        <title>Venubactetium sediminum gen. nov., sp. nov., isolated from a marine solar saltern.</title>
        <authorList>
            <person name="Wang S."/>
        </authorList>
    </citation>
    <scope>NUCLEOTIDE SEQUENCE [LARGE SCALE GENOMIC DNA]</scope>
    <source>
        <strain evidence="4 5">WD2A32</strain>
    </source>
</reference>
<dbReference type="AlphaFoldDB" id="A0A369T595"/>
<feature type="compositionally biased region" description="Polar residues" evidence="2">
    <location>
        <begin position="163"/>
        <end position="172"/>
    </location>
</feature>
<name>A0A369T595_9PROT</name>
<proteinExistence type="predicted"/>
<evidence type="ECO:0000256" key="2">
    <source>
        <dbReference type="SAM" id="MobiDB-lite"/>
    </source>
</evidence>
<feature type="region of interest" description="Disordered" evidence="2">
    <location>
        <begin position="143"/>
        <end position="172"/>
    </location>
</feature>
<dbReference type="RefSeq" id="WP_114583531.1">
    <property type="nucleotide sequence ID" value="NZ_QPMH01000025.1"/>
</dbReference>
<feature type="domain" description="MaoC-like" evidence="3">
    <location>
        <begin position="19"/>
        <end position="124"/>
    </location>
</feature>
<dbReference type="GO" id="GO:0004312">
    <property type="term" value="F:fatty acid synthase activity"/>
    <property type="evidence" value="ECO:0007669"/>
    <property type="project" value="InterPro"/>
</dbReference>
<dbReference type="Pfam" id="PF01575">
    <property type="entry name" value="MaoC_dehydratas"/>
    <property type="match status" value="1"/>
</dbReference>
<dbReference type="PANTHER" id="PTHR43437">
    <property type="entry name" value="HYDROXYACYL-THIOESTER DEHYDRATASE TYPE 2, MITOCHONDRIAL-RELATED"/>
    <property type="match status" value="1"/>
</dbReference>
<sequence length="172" mass="18428">MQELHGYYIEDIEVGMTDSYGKTVTDADVVMFAGISGDTNPVHLNEAFAEQTRFKGRIAHGMLAASYISTVLGTRLPGPGCIYMSQTLNFRAPVKVGDTVRARVTVTEVDREKKRIKVETICTVDDNVVLDGEAKLMLNSRAAVEGKPKADAEAGAVPPAAGSRSQQPEVAG</sequence>
<keyword evidence="5" id="KW-1185">Reference proteome</keyword>
<dbReference type="GO" id="GO:0019171">
    <property type="term" value="F:(3R)-hydroxyacyl-[acyl-carrier-protein] dehydratase activity"/>
    <property type="evidence" value="ECO:0007669"/>
    <property type="project" value="TreeGrafter"/>
</dbReference>
<evidence type="ECO:0000259" key="3">
    <source>
        <dbReference type="Pfam" id="PF01575"/>
    </source>
</evidence>
<dbReference type="SUPFAM" id="SSF54637">
    <property type="entry name" value="Thioesterase/thiol ester dehydrase-isomerase"/>
    <property type="match status" value="1"/>
</dbReference>
<dbReference type="PRINTS" id="PR01483">
    <property type="entry name" value="FASYNTHASE"/>
</dbReference>
<dbReference type="InterPro" id="IPR002539">
    <property type="entry name" value="MaoC-like_dom"/>
</dbReference>
<protein>
    <submittedName>
        <fullName evidence="4">(R)-hydratase</fullName>
    </submittedName>
</protein>
<dbReference type="Proteomes" id="UP000253941">
    <property type="component" value="Unassembled WGS sequence"/>
</dbReference>
<dbReference type="FunFam" id="3.10.129.10:FF:000042">
    <property type="entry name" value="MaoC domain protein dehydratase"/>
    <property type="match status" value="1"/>
</dbReference>
<evidence type="ECO:0000313" key="5">
    <source>
        <dbReference type="Proteomes" id="UP000253941"/>
    </source>
</evidence>
<evidence type="ECO:0000313" key="4">
    <source>
        <dbReference type="EMBL" id="RDD60503.1"/>
    </source>
</evidence>
<feature type="compositionally biased region" description="Low complexity" evidence="2">
    <location>
        <begin position="153"/>
        <end position="162"/>
    </location>
</feature>
<gene>
    <name evidence="4" type="ORF">DRB17_17535</name>
</gene>
<accession>A0A369T595</accession>
<keyword evidence="1" id="KW-0456">Lyase</keyword>
<dbReference type="Gene3D" id="3.10.129.10">
    <property type="entry name" value="Hotdog Thioesterase"/>
    <property type="match status" value="1"/>
</dbReference>
<evidence type="ECO:0000256" key="1">
    <source>
        <dbReference type="ARBA" id="ARBA00023239"/>
    </source>
</evidence>
<dbReference type="CDD" id="cd03449">
    <property type="entry name" value="R_hydratase"/>
    <property type="match status" value="1"/>
</dbReference>
<dbReference type="EMBL" id="QPMH01000025">
    <property type="protein sequence ID" value="RDD60503.1"/>
    <property type="molecule type" value="Genomic_DNA"/>
</dbReference>
<dbReference type="GO" id="GO:0005835">
    <property type="term" value="C:fatty acid synthase complex"/>
    <property type="evidence" value="ECO:0007669"/>
    <property type="project" value="InterPro"/>
</dbReference>
<dbReference type="InterPro" id="IPR050965">
    <property type="entry name" value="UPF0336/Enoyl-CoA_hydratase"/>
</dbReference>
<dbReference type="InterPro" id="IPR003965">
    <property type="entry name" value="Fatty_acid_synthase"/>
</dbReference>
<dbReference type="PANTHER" id="PTHR43437:SF3">
    <property type="entry name" value="HYDROXYACYL-THIOESTER DEHYDRATASE TYPE 2, MITOCHONDRIAL"/>
    <property type="match status" value="1"/>
</dbReference>
<dbReference type="InterPro" id="IPR029069">
    <property type="entry name" value="HotDog_dom_sf"/>
</dbReference>
<comment type="caution">
    <text evidence="4">The sequence shown here is derived from an EMBL/GenBank/DDBJ whole genome shotgun (WGS) entry which is preliminary data.</text>
</comment>